<comment type="caution">
    <text evidence="1">The sequence shown here is derived from an EMBL/GenBank/DDBJ whole genome shotgun (WGS) entry which is preliminary data.</text>
</comment>
<evidence type="ECO:0000313" key="1">
    <source>
        <dbReference type="EMBL" id="KAA6356495.1"/>
    </source>
</evidence>
<dbReference type="AlphaFoldDB" id="A0A5J4TGA3"/>
<accession>A0A5J4TGA3</accession>
<evidence type="ECO:0000313" key="2">
    <source>
        <dbReference type="Proteomes" id="UP000324800"/>
    </source>
</evidence>
<dbReference type="Proteomes" id="UP000324800">
    <property type="component" value="Unassembled WGS sequence"/>
</dbReference>
<name>A0A5J4TGA3_9EUKA</name>
<gene>
    <name evidence="1" type="ORF">EZS28_047978</name>
</gene>
<feature type="non-terminal residue" evidence="1">
    <location>
        <position position="122"/>
    </location>
</feature>
<sequence length="122" mass="14072">MKAKKSHSGRKDQIMRSYNLHSLKLFTCSAHQLHCNQIDIFPHIELNFLPLVKIPSSQILIHHKPSRVFADDEDLERRLFVIKRDGTGIELLNEADHTLAVLEARLRGKATIRENEVIPEDN</sequence>
<protein>
    <submittedName>
        <fullName evidence="1">Uncharacterized protein</fullName>
    </submittedName>
</protein>
<proteinExistence type="predicted"/>
<organism evidence="1 2">
    <name type="scientific">Streblomastix strix</name>
    <dbReference type="NCBI Taxonomy" id="222440"/>
    <lineage>
        <taxon>Eukaryota</taxon>
        <taxon>Metamonada</taxon>
        <taxon>Preaxostyla</taxon>
        <taxon>Oxymonadida</taxon>
        <taxon>Streblomastigidae</taxon>
        <taxon>Streblomastix</taxon>
    </lineage>
</organism>
<reference evidence="1 2" key="1">
    <citation type="submission" date="2019-03" db="EMBL/GenBank/DDBJ databases">
        <title>Single cell metagenomics reveals metabolic interactions within the superorganism composed of flagellate Streblomastix strix and complex community of Bacteroidetes bacteria on its surface.</title>
        <authorList>
            <person name="Treitli S.C."/>
            <person name="Kolisko M."/>
            <person name="Husnik F."/>
            <person name="Keeling P."/>
            <person name="Hampl V."/>
        </authorList>
    </citation>
    <scope>NUCLEOTIDE SEQUENCE [LARGE SCALE GENOMIC DNA]</scope>
    <source>
        <strain evidence="1">ST1C</strain>
    </source>
</reference>
<dbReference type="EMBL" id="SNRW01032877">
    <property type="protein sequence ID" value="KAA6356495.1"/>
    <property type="molecule type" value="Genomic_DNA"/>
</dbReference>